<organism evidence="1 2">
    <name type="scientific">Romanomermis culicivorax</name>
    <name type="common">Nematode worm</name>
    <dbReference type="NCBI Taxonomy" id="13658"/>
    <lineage>
        <taxon>Eukaryota</taxon>
        <taxon>Metazoa</taxon>
        <taxon>Ecdysozoa</taxon>
        <taxon>Nematoda</taxon>
        <taxon>Enoplea</taxon>
        <taxon>Dorylaimia</taxon>
        <taxon>Mermithida</taxon>
        <taxon>Mermithoidea</taxon>
        <taxon>Mermithidae</taxon>
        <taxon>Romanomermis</taxon>
    </lineage>
</organism>
<evidence type="ECO:0000313" key="2">
    <source>
        <dbReference type="WBParaSite" id="nRc.2.0.1.t06276-RA"/>
    </source>
</evidence>
<proteinExistence type="predicted"/>
<name>A0A915HYC2_ROMCU</name>
<protein>
    <submittedName>
        <fullName evidence="2">Uncharacterized protein</fullName>
    </submittedName>
</protein>
<sequence length="112" mass="12637">MTSDPLICILKITSPVGCGRLVLYSSSEMASNPNENFDSVCTPVMDGFRAIIKLRANSIINKRRDSQGLKILVFGDEVYLQYGQLTKSKFDRKFDIKHRLMKPAGQHIKDDT</sequence>
<dbReference type="AlphaFoldDB" id="A0A915HYC2"/>
<keyword evidence="1" id="KW-1185">Reference proteome</keyword>
<reference evidence="2" key="1">
    <citation type="submission" date="2022-11" db="UniProtKB">
        <authorList>
            <consortium name="WormBaseParasite"/>
        </authorList>
    </citation>
    <scope>IDENTIFICATION</scope>
</reference>
<evidence type="ECO:0000313" key="1">
    <source>
        <dbReference type="Proteomes" id="UP000887565"/>
    </source>
</evidence>
<dbReference type="Proteomes" id="UP000887565">
    <property type="component" value="Unplaced"/>
</dbReference>
<accession>A0A915HYC2</accession>
<dbReference type="WBParaSite" id="nRc.2.0.1.t06276-RA">
    <property type="protein sequence ID" value="nRc.2.0.1.t06276-RA"/>
    <property type="gene ID" value="nRc.2.0.1.g06276"/>
</dbReference>